<keyword evidence="10" id="KW-1185">Reference proteome</keyword>
<feature type="transmembrane region" description="Helical" evidence="8">
    <location>
        <begin position="7"/>
        <end position="26"/>
    </location>
</feature>
<evidence type="ECO:0000256" key="5">
    <source>
        <dbReference type="ARBA" id="ARBA00022692"/>
    </source>
</evidence>
<feature type="transmembrane region" description="Helical" evidence="8">
    <location>
        <begin position="32"/>
        <end position="57"/>
    </location>
</feature>
<dbReference type="Pfam" id="PF01925">
    <property type="entry name" value="TauE"/>
    <property type="match status" value="1"/>
</dbReference>
<feature type="transmembrane region" description="Helical" evidence="8">
    <location>
        <begin position="174"/>
        <end position="191"/>
    </location>
</feature>
<evidence type="ECO:0000256" key="6">
    <source>
        <dbReference type="ARBA" id="ARBA00022989"/>
    </source>
</evidence>
<keyword evidence="3" id="KW-0813">Transport</keyword>
<feature type="transmembrane region" description="Helical" evidence="8">
    <location>
        <begin position="78"/>
        <end position="96"/>
    </location>
</feature>
<gene>
    <name evidence="9" type="ORF">ACFOMH_01130</name>
</gene>
<reference evidence="10" key="1">
    <citation type="journal article" date="2019" name="Int. J. Syst. Evol. Microbiol.">
        <title>The Global Catalogue of Microorganisms (GCM) 10K type strain sequencing project: providing services to taxonomists for standard genome sequencing and annotation.</title>
        <authorList>
            <consortium name="The Broad Institute Genomics Platform"/>
            <consortium name="The Broad Institute Genome Sequencing Center for Infectious Disease"/>
            <person name="Wu L."/>
            <person name="Ma J."/>
        </authorList>
    </citation>
    <scope>NUCLEOTIDE SEQUENCE [LARGE SCALE GENOMIC DNA]</scope>
    <source>
        <strain evidence="10">KCTC 42899</strain>
    </source>
</reference>
<dbReference type="InterPro" id="IPR002781">
    <property type="entry name" value="TM_pro_TauE-like"/>
</dbReference>
<evidence type="ECO:0000256" key="7">
    <source>
        <dbReference type="ARBA" id="ARBA00023136"/>
    </source>
</evidence>
<sequence>MFGLDPFHFWIVIAVTLFSGFVKGAVGFAMPMIMMSALGSFLSAQQALAILILPTLFTNIGQAFRQGWRPAWDSTVKYRWHIGMVALFIPISAMFAPAIPQWVMYLLLGVPITLFALWQLAGRSMAIPIHHRRRVEIVSGIIGGLYGGVSGIWGPPLIVYLLSIGTEKTEQVRVQGVVFLLGAVVLTFAHLQSGVLNAQTLPLSAIVVIPAALGMWLGFIAHDRLDVAQFRRWTQILLVLTGANLVRRALEVLNLPL</sequence>
<evidence type="ECO:0000313" key="10">
    <source>
        <dbReference type="Proteomes" id="UP001595721"/>
    </source>
</evidence>
<dbReference type="PANTHER" id="PTHR30269">
    <property type="entry name" value="TRANSMEMBRANE PROTEIN YFCA"/>
    <property type="match status" value="1"/>
</dbReference>
<feature type="transmembrane region" description="Helical" evidence="8">
    <location>
        <begin position="102"/>
        <end position="121"/>
    </location>
</feature>
<dbReference type="Proteomes" id="UP001595721">
    <property type="component" value="Unassembled WGS sequence"/>
</dbReference>
<dbReference type="RefSeq" id="WP_377742075.1">
    <property type="nucleotide sequence ID" value="NZ_JBHRXJ010000001.1"/>
</dbReference>
<comment type="caution">
    <text evidence="9">The sequence shown here is derived from an EMBL/GenBank/DDBJ whole genome shotgun (WGS) entry which is preliminary data.</text>
</comment>
<dbReference type="EMBL" id="JBHRXJ010000001">
    <property type="protein sequence ID" value="MFC3526755.1"/>
    <property type="molecule type" value="Genomic_DNA"/>
</dbReference>
<evidence type="ECO:0000256" key="2">
    <source>
        <dbReference type="ARBA" id="ARBA00009142"/>
    </source>
</evidence>
<feature type="transmembrane region" description="Helical" evidence="8">
    <location>
        <begin position="203"/>
        <end position="221"/>
    </location>
</feature>
<keyword evidence="4 8" id="KW-1003">Cell membrane</keyword>
<evidence type="ECO:0000313" key="9">
    <source>
        <dbReference type="EMBL" id="MFC3526755.1"/>
    </source>
</evidence>
<keyword evidence="5 8" id="KW-0812">Transmembrane</keyword>
<name>A0ABV7QY89_9RHOB</name>
<evidence type="ECO:0000256" key="8">
    <source>
        <dbReference type="RuleBase" id="RU363041"/>
    </source>
</evidence>
<accession>A0ABV7QY89</accession>
<dbReference type="InterPro" id="IPR052017">
    <property type="entry name" value="TSUP"/>
</dbReference>
<keyword evidence="6 8" id="KW-1133">Transmembrane helix</keyword>
<evidence type="ECO:0000256" key="3">
    <source>
        <dbReference type="ARBA" id="ARBA00022448"/>
    </source>
</evidence>
<protein>
    <recommendedName>
        <fullName evidence="8">Probable membrane transporter protein</fullName>
    </recommendedName>
</protein>
<evidence type="ECO:0000256" key="4">
    <source>
        <dbReference type="ARBA" id="ARBA00022475"/>
    </source>
</evidence>
<organism evidence="9 10">
    <name type="scientific">Paracoccus mangrovi</name>
    <dbReference type="NCBI Taxonomy" id="1715645"/>
    <lineage>
        <taxon>Bacteria</taxon>
        <taxon>Pseudomonadati</taxon>
        <taxon>Pseudomonadota</taxon>
        <taxon>Alphaproteobacteria</taxon>
        <taxon>Rhodobacterales</taxon>
        <taxon>Paracoccaceae</taxon>
        <taxon>Paracoccus</taxon>
    </lineage>
</organism>
<evidence type="ECO:0000256" key="1">
    <source>
        <dbReference type="ARBA" id="ARBA00004651"/>
    </source>
</evidence>
<comment type="similarity">
    <text evidence="2 8">Belongs to the 4-toluene sulfonate uptake permease (TSUP) (TC 2.A.102) family.</text>
</comment>
<proteinExistence type="inferred from homology"/>
<dbReference type="PANTHER" id="PTHR30269:SF32">
    <property type="entry name" value="MEMBRANE TRANSPORTER PROTEIN-RELATED"/>
    <property type="match status" value="1"/>
</dbReference>
<comment type="subcellular location">
    <subcellularLocation>
        <location evidence="1 8">Cell membrane</location>
        <topology evidence="1 8">Multi-pass membrane protein</topology>
    </subcellularLocation>
</comment>
<feature type="transmembrane region" description="Helical" evidence="8">
    <location>
        <begin position="141"/>
        <end position="162"/>
    </location>
</feature>
<keyword evidence="7 8" id="KW-0472">Membrane</keyword>